<name>A0A5Q0MBE5_VARPD</name>
<protein>
    <submittedName>
        <fullName evidence="1">Uncharacterized protein</fullName>
    </submittedName>
</protein>
<reference evidence="1 2" key="1">
    <citation type="submission" date="2019-10" db="EMBL/GenBank/DDBJ databases">
        <title>Complete genome sequence of Variovorax paradoxus 5C-2.</title>
        <authorList>
            <person name="Gogoleva N.E."/>
            <person name="Balkin A.S."/>
        </authorList>
    </citation>
    <scope>NUCLEOTIDE SEQUENCE [LARGE SCALE GENOMIC DNA]</scope>
    <source>
        <strain evidence="1 2">5C-2</strain>
    </source>
</reference>
<organism evidence="1 2">
    <name type="scientific">Variovorax paradoxus</name>
    <dbReference type="NCBI Taxonomy" id="34073"/>
    <lineage>
        <taxon>Bacteria</taxon>
        <taxon>Pseudomonadati</taxon>
        <taxon>Pseudomonadota</taxon>
        <taxon>Betaproteobacteria</taxon>
        <taxon>Burkholderiales</taxon>
        <taxon>Comamonadaceae</taxon>
        <taxon>Variovorax</taxon>
    </lineage>
</organism>
<dbReference type="AlphaFoldDB" id="A0A5Q0MBE5"/>
<gene>
    <name evidence="1" type="ORF">GFK26_32475</name>
</gene>
<evidence type="ECO:0000313" key="1">
    <source>
        <dbReference type="EMBL" id="QFZ87160.1"/>
    </source>
</evidence>
<proteinExistence type="predicted"/>
<dbReference type="EMBL" id="CP045644">
    <property type="protein sequence ID" value="QFZ87160.1"/>
    <property type="molecule type" value="Genomic_DNA"/>
</dbReference>
<sequence>MTSGSPQKINFDQLTENSLKWLDWIEGATKLQGLIKGNVNFDGLEGDEKKFVASRLNEVAPNRQLLLNSVYITMTAGFEEYLRTTLKAMADNLNQEAKPPNAHHKTLVNFNIRETAKLLRRMDSPPDYITFNHDDLCRILGSCATGSQAVQFNGEALSDVDGLIRLKNFCERAEGLGKRVDLDVAAKDPAIKIALKQEKNNSARDVRKLLEDELEIISRYRNRIAHIGGNASDVTEPVLRSHKYLLSAVAVAIENQIQNRAKK</sequence>
<dbReference type="RefSeq" id="WP_153285592.1">
    <property type="nucleotide sequence ID" value="NZ_CP045644.1"/>
</dbReference>
<dbReference type="Proteomes" id="UP000326780">
    <property type="component" value="Chromosome"/>
</dbReference>
<evidence type="ECO:0000313" key="2">
    <source>
        <dbReference type="Proteomes" id="UP000326780"/>
    </source>
</evidence>
<accession>A0A5Q0MBE5</accession>